<proteinExistence type="predicted"/>
<sequence>MKRLAQHISVFLLLLVGCAFVLADNPPKRVDLASVEAMDLERNRSVVISAYILNTGWKNGQNSPVIKISERLGKRLSPIGSLFKIDAQQAFYKANKAGKKEYVIWEKEKKAEGYHAKASVILKDGTPTEIKLFLLAPGQKEAKTKTCPYPWKH</sequence>
<gene>
    <name evidence="2" type="ORF">J3U87_04135</name>
</gene>
<protein>
    <recommendedName>
        <fullName evidence="4">DUF4426 domain-containing protein</fullName>
    </recommendedName>
</protein>
<feature type="signal peptide" evidence="1">
    <location>
        <begin position="1"/>
        <end position="23"/>
    </location>
</feature>
<feature type="chain" id="PRO_5035143963" description="DUF4426 domain-containing protein" evidence="1">
    <location>
        <begin position="24"/>
        <end position="153"/>
    </location>
</feature>
<evidence type="ECO:0000313" key="2">
    <source>
        <dbReference type="EMBL" id="QTD51637.1"/>
    </source>
</evidence>
<name>A0A8A4TQD8_SULCO</name>
<evidence type="ECO:0008006" key="4">
    <source>
        <dbReference type="Google" id="ProtNLM"/>
    </source>
</evidence>
<organism evidence="2 3">
    <name type="scientific">Sulfidibacter corallicola</name>
    <dbReference type="NCBI Taxonomy" id="2818388"/>
    <lineage>
        <taxon>Bacteria</taxon>
        <taxon>Pseudomonadati</taxon>
        <taxon>Acidobacteriota</taxon>
        <taxon>Holophagae</taxon>
        <taxon>Acanthopleuribacterales</taxon>
        <taxon>Acanthopleuribacteraceae</taxon>
        <taxon>Sulfidibacter</taxon>
    </lineage>
</organism>
<dbReference type="RefSeq" id="WP_237381764.1">
    <property type="nucleotide sequence ID" value="NZ_CP071793.1"/>
</dbReference>
<dbReference type="Proteomes" id="UP000663929">
    <property type="component" value="Chromosome"/>
</dbReference>
<keyword evidence="3" id="KW-1185">Reference proteome</keyword>
<dbReference type="EMBL" id="CP071793">
    <property type="protein sequence ID" value="QTD51637.1"/>
    <property type="molecule type" value="Genomic_DNA"/>
</dbReference>
<accession>A0A8A4TQD8</accession>
<reference evidence="2" key="1">
    <citation type="submission" date="2021-03" db="EMBL/GenBank/DDBJ databases">
        <title>Acanthopleuribacteraceae sp. M133.</title>
        <authorList>
            <person name="Wang G."/>
        </authorList>
    </citation>
    <scope>NUCLEOTIDE SEQUENCE</scope>
    <source>
        <strain evidence="2">M133</strain>
    </source>
</reference>
<dbReference type="KEGG" id="scor:J3U87_04135"/>
<dbReference type="PROSITE" id="PS51257">
    <property type="entry name" value="PROKAR_LIPOPROTEIN"/>
    <property type="match status" value="1"/>
</dbReference>
<keyword evidence="1" id="KW-0732">Signal</keyword>
<dbReference type="AlphaFoldDB" id="A0A8A4TQD8"/>
<evidence type="ECO:0000313" key="3">
    <source>
        <dbReference type="Proteomes" id="UP000663929"/>
    </source>
</evidence>
<evidence type="ECO:0000256" key="1">
    <source>
        <dbReference type="SAM" id="SignalP"/>
    </source>
</evidence>